<reference evidence="1" key="1">
    <citation type="submission" date="2016-11" db="EMBL/GenBank/DDBJ databases">
        <authorList>
            <person name="Jaros S."/>
            <person name="Januszkiewicz K."/>
            <person name="Wedrychowicz H."/>
        </authorList>
    </citation>
    <scope>NUCLEOTIDE SEQUENCE [LARGE SCALE GENOMIC DNA]</scope>
    <source>
        <strain evidence="1">Y48</strain>
    </source>
</reference>
<evidence type="ECO:0000313" key="1">
    <source>
        <dbReference type="EMBL" id="APE35845.1"/>
    </source>
</evidence>
<protein>
    <submittedName>
        <fullName evidence="1">Uncharacterized protein</fullName>
    </submittedName>
</protein>
<organism evidence="1 2">
    <name type="scientific">Nocardia mangyaensis</name>
    <dbReference type="NCBI Taxonomy" id="2213200"/>
    <lineage>
        <taxon>Bacteria</taxon>
        <taxon>Bacillati</taxon>
        <taxon>Actinomycetota</taxon>
        <taxon>Actinomycetes</taxon>
        <taxon>Mycobacteriales</taxon>
        <taxon>Nocardiaceae</taxon>
        <taxon>Nocardia</taxon>
    </lineage>
</organism>
<sequence>MCTIETAQAEVSAAVRAALAGDAPDLSPQQISNRLWTMMGSDQRRTDLDAAVRTLTQAVGRAIDESDVARLVAHGHQRIHDEVATIALCWGYDADAAKRLASRLVTLVLVTLGYADDAPSRAEDAVLPGTDRVVLDPAAARSL</sequence>
<gene>
    <name evidence="1" type="ORF">BOX37_19955</name>
</gene>
<proteinExistence type="predicted"/>
<dbReference type="AlphaFoldDB" id="A0A1J0VUZ3"/>
<keyword evidence="2" id="KW-1185">Reference proteome</keyword>
<evidence type="ECO:0000313" key="2">
    <source>
        <dbReference type="Proteomes" id="UP000183810"/>
    </source>
</evidence>
<dbReference type="Proteomes" id="UP000183810">
    <property type="component" value="Chromosome"/>
</dbReference>
<name>A0A1J0VUZ3_9NOCA</name>
<dbReference type="KEGG" id="nsl:BOX37_19955"/>
<dbReference type="RefSeq" id="WP_071929033.1">
    <property type="nucleotide sequence ID" value="NZ_CP018082.1"/>
</dbReference>
<accession>A0A1J0VUZ3</accession>
<dbReference type="OrthoDB" id="9933935at2"/>
<dbReference type="EMBL" id="CP018082">
    <property type="protein sequence ID" value="APE35845.1"/>
    <property type="molecule type" value="Genomic_DNA"/>
</dbReference>